<dbReference type="Proteomes" id="UP000257109">
    <property type="component" value="Unassembled WGS sequence"/>
</dbReference>
<organism evidence="1 2">
    <name type="scientific">Mucuna pruriens</name>
    <name type="common">Velvet bean</name>
    <name type="synonym">Dolichos pruriens</name>
    <dbReference type="NCBI Taxonomy" id="157652"/>
    <lineage>
        <taxon>Eukaryota</taxon>
        <taxon>Viridiplantae</taxon>
        <taxon>Streptophyta</taxon>
        <taxon>Embryophyta</taxon>
        <taxon>Tracheophyta</taxon>
        <taxon>Spermatophyta</taxon>
        <taxon>Magnoliopsida</taxon>
        <taxon>eudicotyledons</taxon>
        <taxon>Gunneridae</taxon>
        <taxon>Pentapetalae</taxon>
        <taxon>rosids</taxon>
        <taxon>fabids</taxon>
        <taxon>Fabales</taxon>
        <taxon>Fabaceae</taxon>
        <taxon>Papilionoideae</taxon>
        <taxon>50 kb inversion clade</taxon>
        <taxon>NPAAA clade</taxon>
        <taxon>indigoferoid/millettioid clade</taxon>
        <taxon>Phaseoleae</taxon>
        <taxon>Mucuna</taxon>
    </lineage>
</organism>
<dbReference type="Pfam" id="PF14223">
    <property type="entry name" value="Retrotran_gag_2"/>
    <property type="match status" value="1"/>
</dbReference>
<protein>
    <recommendedName>
        <fullName evidence="3">UBN2 domain-containing protein</fullName>
    </recommendedName>
</protein>
<sequence length="143" mass="17272">MMTSFNAQKGNYIPTNKDRAKISRSSWNKEQKMRHLLNFKAINFLMYALTKSECEKVYNCKSSKEMWDMLSLTYKGTTRIRDSKISMLVRQYELFKMEDNETIYLMFDRFQIIINNLRSLGKTYDNYNHITKILRSLPIRWRP</sequence>
<proteinExistence type="predicted"/>
<dbReference type="EMBL" id="QJKJ01008492">
    <property type="protein sequence ID" value="RDX79593.1"/>
    <property type="molecule type" value="Genomic_DNA"/>
</dbReference>
<dbReference type="AlphaFoldDB" id="A0A371FNC6"/>
<comment type="caution">
    <text evidence="1">The sequence shown here is derived from an EMBL/GenBank/DDBJ whole genome shotgun (WGS) entry which is preliminary data.</text>
</comment>
<reference evidence="1" key="1">
    <citation type="submission" date="2018-05" db="EMBL/GenBank/DDBJ databases">
        <title>Draft genome of Mucuna pruriens seed.</title>
        <authorList>
            <person name="Nnadi N.E."/>
            <person name="Vos R."/>
            <person name="Hasami M.H."/>
            <person name="Devisetty U.K."/>
            <person name="Aguiy J.C."/>
        </authorList>
    </citation>
    <scope>NUCLEOTIDE SEQUENCE [LARGE SCALE GENOMIC DNA]</scope>
    <source>
        <strain evidence="1">JCA_2017</strain>
    </source>
</reference>
<name>A0A371FNC6_MUCPR</name>
<accession>A0A371FNC6</accession>
<evidence type="ECO:0000313" key="2">
    <source>
        <dbReference type="Proteomes" id="UP000257109"/>
    </source>
</evidence>
<keyword evidence="2" id="KW-1185">Reference proteome</keyword>
<dbReference type="PANTHER" id="PTHR34676:SF27">
    <property type="entry name" value="ASPARTYL-TRNA SYNTHETASE"/>
    <property type="match status" value="1"/>
</dbReference>
<dbReference type="OrthoDB" id="1747372at2759"/>
<dbReference type="PANTHER" id="PTHR34676">
    <property type="entry name" value="DUF4219 DOMAIN-CONTAINING PROTEIN-RELATED"/>
    <property type="match status" value="1"/>
</dbReference>
<evidence type="ECO:0000313" key="1">
    <source>
        <dbReference type="EMBL" id="RDX79593.1"/>
    </source>
</evidence>
<feature type="non-terminal residue" evidence="1">
    <location>
        <position position="1"/>
    </location>
</feature>
<gene>
    <name evidence="1" type="ORF">CR513_39968</name>
</gene>
<evidence type="ECO:0008006" key="3">
    <source>
        <dbReference type="Google" id="ProtNLM"/>
    </source>
</evidence>